<accession>A0A0F9AV28</accession>
<sequence length="105" mass="11205">MIIFKQSTSIKIRIGPFVDATDAVTPEKLSPADDLLDPLLAIPAMPQVVLDEAGVADIRMGRIVPGDAEGEEIAVVDAANRLLAIAAPPDHRGMIRPVKVFVPQQ</sequence>
<dbReference type="EMBL" id="LAZR01055575">
    <property type="protein sequence ID" value="KKK76061.1"/>
    <property type="molecule type" value="Genomic_DNA"/>
</dbReference>
<organism evidence="1">
    <name type="scientific">marine sediment metagenome</name>
    <dbReference type="NCBI Taxonomy" id="412755"/>
    <lineage>
        <taxon>unclassified sequences</taxon>
        <taxon>metagenomes</taxon>
        <taxon>ecological metagenomes</taxon>
    </lineage>
</organism>
<gene>
    <name evidence="1" type="ORF">LCGC14_2867470</name>
</gene>
<comment type="caution">
    <text evidence="1">The sequence shown here is derived from an EMBL/GenBank/DDBJ whole genome shotgun (WGS) entry which is preliminary data.</text>
</comment>
<reference evidence="1" key="1">
    <citation type="journal article" date="2015" name="Nature">
        <title>Complex archaea that bridge the gap between prokaryotes and eukaryotes.</title>
        <authorList>
            <person name="Spang A."/>
            <person name="Saw J.H."/>
            <person name="Jorgensen S.L."/>
            <person name="Zaremba-Niedzwiedzka K."/>
            <person name="Martijn J."/>
            <person name="Lind A.E."/>
            <person name="van Eijk R."/>
            <person name="Schleper C."/>
            <person name="Guy L."/>
            <person name="Ettema T.J."/>
        </authorList>
    </citation>
    <scope>NUCLEOTIDE SEQUENCE</scope>
</reference>
<evidence type="ECO:0000313" key="1">
    <source>
        <dbReference type="EMBL" id="KKK76061.1"/>
    </source>
</evidence>
<dbReference type="AlphaFoldDB" id="A0A0F9AV28"/>
<protein>
    <recommendedName>
        <fullName evidence="2">tRNA pseudouridine synthase II TruB subfamily 1 C-terminal domain-containing protein</fullName>
    </recommendedName>
</protein>
<name>A0A0F9AV28_9ZZZZ</name>
<evidence type="ECO:0008006" key="2">
    <source>
        <dbReference type="Google" id="ProtNLM"/>
    </source>
</evidence>
<proteinExistence type="predicted"/>